<dbReference type="SMART" id="SM00462">
    <property type="entry name" value="PTB"/>
    <property type="match status" value="1"/>
</dbReference>
<feature type="domain" description="C2 tensin-type" evidence="12">
    <location>
        <begin position="298"/>
        <end position="421"/>
    </location>
</feature>
<dbReference type="InterPro" id="IPR035012">
    <property type="entry name" value="Tensin-like_SH2"/>
</dbReference>
<dbReference type="InterPro" id="IPR051484">
    <property type="entry name" value="Tensin_PTEN_phosphatase"/>
</dbReference>
<dbReference type="CDD" id="cd14508">
    <property type="entry name" value="PTP_tensin"/>
    <property type="match status" value="1"/>
</dbReference>
<dbReference type="CDD" id="cd01213">
    <property type="entry name" value="PTB_tensin"/>
    <property type="match status" value="1"/>
</dbReference>
<feature type="region of interest" description="Disordered" evidence="9">
    <location>
        <begin position="1653"/>
        <end position="1761"/>
    </location>
</feature>
<evidence type="ECO:0000256" key="8">
    <source>
        <dbReference type="PROSITE-ProRule" id="PRU00191"/>
    </source>
</evidence>
<evidence type="ECO:0000256" key="1">
    <source>
        <dbReference type="ARBA" id="ARBA00004246"/>
    </source>
</evidence>
<accession>A0AAJ7SL28</accession>
<evidence type="ECO:0000256" key="5">
    <source>
        <dbReference type="ARBA" id="ARBA00022912"/>
    </source>
</evidence>
<feature type="domain" description="Phosphatase tensin-type" evidence="11">
    <location>
        <begin position="121"/>
        <end position="293"/>
    </location>
</feature>
<keyword evidence="4" id="KW-0378">Hydrolase</keyword>
<dbReference type="InterPro" id="IPR013625">
    <property type="entry name" value="PTB"/>
</dbReference>
<dbReference type="SUPFAM" id="SSF55550">
    <property type="entry name" value="SH2 domain"/>
    <property type="match status" value="1"/>
</dbReference>
<comment type="subcellular location">
    <subcellularLocation>
        <location evidence="1">Cell junction</location>
        <location evidence="1">Focal adhesion</location>
    </subcellularLocation>
</comment>
<dbReference type="FunFam" id="2.30.29.30:FF:000039">
    <property type="entry name" value="Tensin 1"/>
    <property type="match status" value="1"/>
</dbReference>
<dbReference type="PROSITE" id="PS50001">
    <property type="entry name" value="SH2"/>
    <property type="match status" value="1"/>
</dbReference>
<feature type="region of interest" description="Disordered" evidence="9">
    <location>
        <begin position="701"/>
        <end position="721"/>
    </location>
</feature>
<dbReference type="SUPFAM" id="SSF49562">
    <property type="entry name" value="C2 domain (Calcium/lipid-binding domain, CaLB)"/>
    <property type="match status" value="1"/>
</dbReference>
<feature type="compositionally biased region" description="Polar residues" evidence="9">
    <location>
        <begin position="557"/>
        <end position="567"/>
    </location>
</feature>
<organism evidence="13 14">
    <name type="scientific">Petromyzon marinus</name>
    <name type="common">Sea lamprey</name>
    <dbReference type="NCBI Taxonomy" id="7757"/>
    <lineage>
        <taxon>Eukaryota</taxon>
        <taxon>Metazoa</taxon>
        <taxon>Chordata</taxon>
        <taxon>Craniata</taxon>
        <taxon>Vertebrata</taxon>
        <taxon>Cyclostomata</taxon>
        <taxon>Hyperoartia</taxon>
        <taxon>Petromyzontiformes</taxon>
        <taxon>Petromyzontidae</taxon>
        <taxon>Petromyzon</taxon>
    </lineage>
</organism>
<evidence type="ECO:0000256" key="3">
    <source>
        <dbReference type="ARBA" id="ARBA00022553"/>
    </source>
</evidence>
<feature type="region of interest" description="Disordered" evidence="9">
    <location>
        <begin position="1231"/>
        <end position="1289"/>
    </location>
</feature>
<evidence type="ECO:0000259" key="11">
    <source>
        <dbReference type="PROSITE" id="PS51181"/>
    </source>
</evidence>
<feature type="compositionally biased region" description="Low complexity" evidence="9">
    <location>
        <begin position="517"/>
        <end position="556"/>
    </location>
</feature>
<dbReference type="SUPFAM" id="SSF52799">
    <property type="entry name" value="(Phosphotyrosine protein) phosphatases II"/>
    <property type="match status" value="1"/>
</dbReference>
<feature type="region of interest" description="Disordered" evidence="9">
    <location>
        <begin position="1156"/>
        <end position="1175"/>
    </location>
</feature>
<feature type="region of interest" description="Disordered" evidence="9">
    <location>
        <begin position="488"/>
        <end position="619"/>
    </location>
</feature>
<feature type="region of interest" description="Disordered" evidence="9">
    <location>
        <begin position="936"/>
        <end position="1063"/>
    </location>
</feature>
<feature type="region of interest" description="Disordered" evidence="9">
    <location>
        <begin position="1085"/>
        <end position="1123"/>
    </location>
</feature>
<keyword evidence="3" id="KW-0597">Phosphoprotein</keyword>
<dbReference type="Gene3D" id="3.30.505.10">
    <property type="entry name" value="SH2 domain"/>
    <property type="match status" value="1"/>
</dbReference>
<feature type="region of interest" description="Disordered" evidence="9">
    <location>
        <begin position="826"/>
        <end position="908"/>
    </location>
</feature>
<feature type="region of interest" description="Disordered" evidence="9">
    <location>
        <begin position="1306"/>
        <end position="1337"/>
    </location>
</feature>
<dbReference type="Gene3D" id="3.90.190.10">
    <property type="entry name" value="Protein tyrosine phosphatase superfamily"/>
    <property type="match status" value="1"/>
</dbReference>
<evidence type="ECO:0000256" key="7">
    <source>
        <dbReference type="ARBA" id="ARBA00022999"/>
    </source>
</evidence>
<comment type="similarity">
    <text evidence="2">Belongs to the PTEN phosphatase protein family.</text>
</comment>
<evidence type="ECO:0000259" key="10">
    <source>
        <dbReference type="PROSITE" id="PS50001"/>
    </source>
</evidence>
<feature type="compositionally biased region" description="Low complexity" evidence="9">
    <location>
        <begin position="1002"/>
        <end position="1014"/>
    </location>
</feature>
<feature type="compositionally biased region" description="Gly residues" evidence="9">
    <location>
        <begin position="712"/>
        <end position="721"/>
    </location>
</feature>
<dbReference type="Proteomes" id="UP001318040">
    <property type="component" value="Chromosome 4"/>
</dbReference>
<protein>
    <submittedName>
        <fullName evidence="14">Tensin-like isoform X2</fullName>
    </submittedName>
</protein>
<dbReference type="InterPro" id="IPR003595">
    <property type="entry name" value="Tyr_Pase_cat"/>
</dbReference>
<evidence type="ECO:0000313" key="14">
    <source>
        <dbReference type="RefSeq" id="XP_032801074.1"/>
    </source>
</evidence>
<dbReference type="PROSITE" id="PS51182">
    <property type="entry name" value="C2_TENSIN"/>
    <property type="match status" value="1"/>
</dbReference>
<dbReference type="InterPro" id="IPR036860">
    <property type="entry name" value="SH2_dom_sf"/>
</dbReference>
<feature type="compositionally biased region" description="Polar residues" evidence="9">
    <location>
        <begin position="497"/>
        <end position="515"/>
    </location>
</feature>
<dbReference type="Pfam" id="PF00017">
    <property type="entry name" value="SH2"/>
    <property type="match status" value="1"/>
</dbReference>
<dbReference type="SMART" id="SM00252">
    <property type="entry name" value="SH2"/>
    <property type="match status" value="1"/>
</dbReference>
<evidence type="ECO:0000259" key="12">
    <source>
        <dbReference type="PROSITE" id="PS51182"/>
    </source>
</evidence>
<dbReference type="InterPro" id="IPR033929">
    <property type="entry name" value="Tensin_PTB"/>
</dbReference>
<feature type="compositionally biased region" description="Basic and acidic residues" evidence="9">
    <location>
        <begin position="882"/>
        <end position="892"/>
    </location>
</feature>
<feature type="compositionally biased region" description="Polar residues" evidence="9">
    <location>
        <begin position="1533"/>
        <end position="1542"/>
    </location>
</feature>
<evidence type="ECO:0000313" key="13">
    <source>
        <dbReference type="Proteomes" id="UP001318040"/>
    </source>
</evidence>
<dbReference type="InterPro" id="IPR014020">
    <property type="entry name" value="Tensin_C2-dom"/>
</dbReference>
<evidence type="ECO:0000256" key="9">
    <source>
        <dbReference type="SAM" id="MobiDB-lite"/>
    </source>
</evidence>
<dbReference type="PANTHER" id="PTHR45734:SF10">
    <property type="entry name" value="BLISTERY, ISOFORM A"/>
    <property type="match status" value="1"/>
</dbReference>
<dbReference type="InterPro" id="IPR035892">
    <property type="entry name" value="C2_domain_sf"/>
</dbReference>
<dbReference type="Pfam" id="PF08416">
    <property type="entry name" value="PTB"/>
    <property type="match status" value="1"/>
</dbReference>
<dbReference type="InterPro" id="IPR029023">
    <property type="entry name" value="Tensin_phosphatase"/>
</dbReference>
<dbReference type="InterPro" id="IPR029021">
    <property type="entry name" value="Prot-tyrosine_phosphatase-like"/>
</dbReference>
<dbReference type="SMART" id="SM00404">
    <property type="entry name" value="PTPc_motif"/>
    <property type="match status" value="1"/>
</dbReference>
<dbReference type="PROSITE" id="PS51181">
    <property type="entry name" value="PPASE_TENSIN"/>
    <property type="match status" value="1"/>
</dbReference>
<dbReference type="InterPro" id="IPR006020">
    <property type="entry name" value="PTB/PI_dom"/>
</dbReference>
<dbReference type="InterPro" id="IPR000980">
    <property type="entry name" value="SH2"/>
</dbReference>
<dbReference type="InterPro" id="IPR011993">
    <property type="entry name" value="PH-like_dom_sf"/>
</dbReference>
<proteinExistence type="inferred from homology"/>
<dbReference type="Gene3D" id="2.30.29.30">
    <property type="entry name" value="Pleckstrin-homology domain (PH domain)/Phosphotyrosine-binding domain (PTB)"/>
    <property type="match status" value="1"/>
</dbReference>
<keyword evidence="5" id="KW-0904">Protein phosphatase</keyword>
<evidence type="ECO:0000256" key="4">
    <source>
        <dbReference type="ARBA" id="ARBA00022801"/>
    </source>
</evidence>
<dbReference type="Pfam" id="PF10409">
    <property type="entry name" value="PTEN_C2"/>
    <property type="match status" value="1"/>
</dbReference>
<dbReference type="RefSeq" id="XP_032801074.1">
    <property type="nucleotide sequence ID" value="XM_032945183.1"/>
</dbReference>
<dbReference type="Gene3D" id="2.60.40.1110">
    <property type="match status" value="1"/>
</dbReference>
<gene>
    <name evidence="14" type="primary">LOC116938011</name>
</gene>
<keyword evidence="7 8" id="KW-0727">SH2 domain</keyword>
<dbReference type="PANTHER" id="PTHR45734">
    <property type="entry name" value="TENSIN"/>
    <property type="match status" value="1"/>
</dbReference>
<keyword evidence="6" id="KW-0965">Cell junction</keyword>
<feature type="domain" description="SH2" evidence="10">
    <location>
        <begin position="1774"/>
        <end position="1882"/>
    </location>
</feature>
<dbReference type="FunFam" id="3.30.505.10:FF:000002">
    <property type="entry name" value="Tensin 1"/>
    <property type="match status" value="1"/>
</dbReference>
<dbReference type="CDD" id="cd09927">
    <property type="entry name" value="SH2_Tensin_like"/>
    <property type="match status" value="1"/>
</dbReference>
<feature type="region of interest" description="Disordered" evidence="9">
    <location>
        <begin position="1482"/>
        <end position="1598"/>
    </location>
</feature>
<feature type="region of interest" description="Disordered" evidence="9">
    <location>
        <begin position="460"/>
        <end position="479"/>
    </location>
</feature>
<dbReference type="GeneID" id="116938011"/>
<keyword evidence="13" id="KW-1185">Reference proteome</keyword>
<feature type="compositionally biased region" description="Low complexity" evidence="9">
    <location>
        <begin position="1716"/>
        <end position="1733"/>
    </location>
</feature>
<name>A0AAJ7SL28_PETMA</name>
<sequence>MPSVSVRLPCRRRGRRVSWVCVSCRLVPEETEEDLSSQGLLSEQATRTRPHTTDRCRVCSRPLHKPGSCCPVCKYAGHTKASRPQPSSAKLPLMQAERTTPQASSSAGAYELVNLSKTARVAEMEAPFEFDLTYITERIIATTLPPGIAEHAHQSSLRDIAGMLTSKHADKYLIINLSGRRNEMLQLNPQVLDFGWPSRHAPHLDTLCSICKAIDSWLNSHPLHVAVLHCAGNSGSAGVVIAAFMHYSAICASADQALDRFAMKRFYVEKFASLTQPSQQRYVYYFNGLLSGSIKMNSAPVYLSHILLHGAWGPPGGRVFLRVYQGLHLYYTSPVYTVRAEVRDGAPLCVNLSPGVVLKGDILVKCYRSSEDGREVVFRVQFHTCTLQGNRLKFTKHDLDEACADPGFPDSGQVELLFSPGPIHDVGKGDVPPGITVDCSSSDPILRWVSYGDLHAQLTNDPSCKQGERFPGGEVSPELSLFTHSAPTATTHPTLSVSSDSGHSTASVRTANEPYSQLPQAQPQQHQLLQQQQQQQRQQQQQQQQQHQQQQQPQAQSTSPSEFTATGRSGEPGPPVPSVPSGPSASEQRDLEELLRGFSLDGGDLCHPGEPHRGGPRTAGTQLHAMRGLQQNGGHAGGVAVSIPVGGEARHHKVLVQVHTERRAGAGSGGGLNDRETDILDDELLPPHDLRSVDSLGTLSSLEGGTLSPSGAGAGGEGLGGDSGPAAGRYGFLQEPHKVSQCSLLSDSTGYNTVEEPQQDTPCPTHSWVQQQSMYANAGANANAGLGGSAGVDEYGLTYRSRTPLVATAACSAPAQQNIIYSEPSGDSGALAVPHTPARGSSSRHAVQRGVGSWSSHGGAGQLAAALRGGDSPVPPLSSLRIEGRQNDHGPREGPSSGADGPQLSPSQQDLELSLETLNQLILDLDPTFTPVPTCTPLSTLRRQTPTPLGSRATEAGCHPEHVRLQWPAPGSEDEPDFGNGGRDFGNARNASSTGGSYKSPASVTGSAGTSVGVGMPGFSEPPTREAGGRAKHGETGSVGSATFPGHGAGPTERSWAQQGGPHWEQTGIAQQGISTMEARGRPMHRRNLSNGRYDNQDGEQGADGLNGSAGEQSTYRATVRSPVRAISPEVRNIIAANPGGRPRERHMHSYKEAFEEMDQDPGSPPPRSPEARSPIGLAETPLSALKLKPHKPMEIHVSSAQDVPDSAIPRSSLPEPWSYVETVARNAEADAANAGQRTSPYHSSHAEPYAAAACGEPRPDPAASWSSQRRGPAAGATPRDNGTNVQYPDGPIGLLAISGAQQAGAYSGYGGVQDSRARSEQARQHGPYAGQPPHDRHRDATVTLARQPSPWEETSGFSDPRGTPYLDAGFGAYRGNQAGVRYNGTEDPAAGKQGKPELYAYGPNHGAQQGVASLQPAGIRTATPVDFQHAAPQSIPFSGMEDRAVPAQKQLGRAVEGQASYEDAMRTDAMRLHPHPVISGVAHYGRKSDDGGHGGSSLSYGGQGPGSSNMYGVQAASANPGILRRLPGSESPALSHQSTGETPGFGDSVRALGPVPPSPRLVARGVHTSTPHDDYRRQHAPLSGRESGGSGRSSVNSALSYGAATPCASQSLTYEAATTPPASTYSLNYSTFSTTSYSPSGEQQPFGMLGAAAAAHATQTRLPRGSNDEGRPGETSPPRGFPGWDEGGSPEGRGGSGSGGRSAMRLSPGNVNGKLSTSPLSSGLSSPGGSSTHSAAAFPHSLPDRSPPHGSPVSQDGTLESPVNFVQDTSKYWYKPDISRDQAITMLKGRDPGAFVIRDSSSFRGAYGLALKVATPPGPSLDSKKGDPASELVRHFLIESTPKGVRLKGCSNEPVFGSLSALVYQHSITPLALPCKLLVPEHDPLDTSSVNSASELLKQGAACNVLFLGSVEMESLTGPQAIGKATAEILDMKPRPVATTVHFKVSAQGITLTDNQRRLFFRRHYPVSTVTFCNVDPETRTWVQAEGTPGSRVFGFVARKPGSSTDNLCHLFAELDPEQPAAAIVNFVSKVLLTSQKR</sequence>
<evidence type="ECO:0000256" key="6">
    <source>
        <dbReference type="ARBA" id="ARBA00022949"/>
    </source>
</evidence>
<feature type="compositionally biased region" description="Polar residues" evidence="9">
    <location>
        <begin position="936"/>
        <end position="948"/>
    </location>
</feature>
<dbReference type="SMART" id="SM01326">
    <property type="entry name" value="PTEN_C2"/>
    <property type="match status" value="1"/>
</dbReference>
<reference evidence="14" key="1">
    <citation type="submission" date="2025-08" db="UniProtKB">
        <authorList>
            <consortium name="RefSeq"/>
        </authorList>
    </citation>
    <scope>IDENTIFICATION</scope>
    <source>
        <tissue evidence="14">Sperm</tissue>
    </source>
</reference>
<dbReference type="SUPFAM" id="SSF50729">
    <property type="entry name" value="PH domain-like"/>
    <property type="match status" value="1"/>
</dbReference>
<dbReference type="GO" id="GO:0004721">
    <property type="term" value="F:phosphoprotein phosphatase activity"/>
    <property type="evidence" value="ECO:0007669"/>
    <property type="project" value="UniProtKB-KW"/>
</dbReference>
<feature type="compositionally biased region" description="Low complexity" evidence="9">
    <location>
        <begin position="701"/>
        <end position="711"/>
    </location>
</feature>
<feature type="compositionally biased region" description="Basic and acidic residues" evidence="9">
    <location>
        <begin position="1023"/>
        <end position="1035"/>
    </location>
</feature>
<evidence type="ECO:0000256" key="2">
    <source>
        <dbReference type="ARBA" id="ARBA00007881"/>
    </source>
</evidence>
<feature type="compositionally biased region" description="Gly residues" evidence="9">
    <location>
        <begin position="1686"/>
        <end position="1701"/>
    </location>
</feature>
<dbReference type="GO" id="GO:0005925">
    <property type="term" value="C:focal adhesion"/>
    <property type="evidence" value="ECO:0007669"/>
    <property type="project" value="UniProtKB-SubCell"/>
</dbReference>